<keyword evidence="6" id="KW-1185">Reference proteome</keyword>
<feature type="domain" description="GGDEF" evidence="4">
    <location>
        <begin position="296"/>
        <end position="429"/>
    </location>
</feature>
<dbReference type="InterPro" id="IPR001610">
    <property type="entry name" value="PAC"/>
</dbReference>
<dbReference type="Pfam" id="PF08447">
    <property type="entry name" value="PAS_3"/>
    <property type="match status" value="1"/>
</dbReference>
<dbReference type="EMBL" id="JACHGK010000024">
    <property type="protein sequence ID" value="MBB6447610.1"/>
    <property type="molecule type" value="Genomic_DNA"/>
</dbReference>
<evidence type="ECO:0000259" key="4">
    <source>
        <dbReference type="PROSITE" id="PS50887"/>
    </source>
</evidence>
<dbReference type="PROSITE" id="PS50883">
    <property type="entry name" value="EAL"/>
    <property type="match status" value="1"/>
</dbReference>
<comment type="caution">
    <text evidence="5">The sequence shown here is derived from an EMBL/GenBank/DDBJ whole genome shotgun (WGS) entry which is preliminary data.</text>
</comment>
<dbReference type="GO" id="GO:0035438">
    <property type="term" value="F:cyclic-di-GMP binding"/>
    <property type="evidence" value="ECO:0007669"/>
    <property type="project" value="InterPro"/>
</dbReference>
<dbReference type="SUPFAM" id="SSF141868">
    <property type="entry name" value="EAL domain-like"/>
    <property type="match status" value="1"/>
</dbReference>
<dbReference type="InterPro" id="IPR000700">
    <property type="entry name" value="PAS-assoc_C"/>
</dbReference>
<dbReference type="InterPro" id="IPR013655">
    <property type="entry name" value="PAS_fold_3"/>
</dbReference>
<dbReference type="NCBIfam" id="TIGR00229">
    <property type="entry name" value="sensory_box"/>
    <property type="match status" value="2"/>
</dbReference>
<evidence type="ECO:0000259" key="1">
    <source>
        <dbReference type="PROSITE" id="PS50112"/>
    </source>
</evidence>
<dbReference type="RefSeq" id="WP_184529710.1">
    <property type="nucleotide sequence ID" value="NZ_JACHGK010000024.1"/>
</dbReference>
<dbReference type="InterPro" id="IPR000014">
    <property type="entry name" value="PAS"/>
</dbReference>
<dbReference type="SMART" id="SM00267">
    <property type="entry name" value="GGDEF"/>
    <property type="match status" value="1"/>
</dbReference>
<accession>A0A7X0LXH0</accession>
<dbReference type="Proteomes" id="UP000531594">
    <property type="component" value="Unassembled WGS sequence"/>
</dbReference>
<dbReference type="PANTHER" id="PTHR44757:SF2">
    <property type="entry name" value="BIOFILM ARCHITECTURE MAINTENANCE PROTEIN MBAA"/>
    <property type="match status" value="1"/>
</dbReference>
<dbReference type="PANTHER" id="PTHR44757">
    <property type="entry name" value="DIGUANYLATE CYCLASE DGCP"/>
    <property type="match status" value="1"/>
</dbReference>
<dbReference type="PROSITE" id="PS50113">
    <property type="entry name" value="PAC"/>
    <property type="match status" value="2"/>
</dbReference>
<dbReference type="AlphaFoldDB" id="A0A7X0LXH0"/>
<feature type="domain" description="PAC" evidence="2">
    <location>
        <begin position="90"/>
        <end position="141"/>
    </location>
</feature>
<name>A0A7X0LXH0_9BACI</name>
<dbReference type="SUPFAM" id="SSF55785">
    <property type="entry name" value="PYP-like sensor domain (PAS domain)"/>
    <property type="match status" value="2"/>
</dbReference>
<dbReference type="Gene3D" id="3.30.70.270">
    <property type="match status" value="1"/>
</dbReference>
<dbReference type="Gene3D" id="3.30.450.20">
    <property type="entry name" value="PAS domain"/>
    <property type="match status" value="2"/>
</dbReference>
<evidence type="ECO:0000313" key="5">
    <source>
        <dbReference type="EMBL" id="MBB6447610.1"/>
    </source>
</evidence>
<dbReference type="CDD" id="cd01949">
    <property type="entry name" value="GGDEF"/>
    <property type="match status" value="1"/>
</dbReference>
<dbReference type="InterPro" id="IPR013656">
    <property type="entry name" value="PAS_4"/>
</dbReference>
<dbReference type="InterPro" id="IPR035919">
    <property type="entry name" value="EAL_sf"/>
</dbReference>
<dbReference type="NCBIfam" id="TIGR00254">
    <property type="entry name" value="GGDEF"/>
    <property type="match status" value="1"/>
</dbReference>
<feature type="domain" description="PAS" evidence="1">
    <location>
        <begin position="142"/>
        <end position="210"/>
    </location>
</feature>
<dbReference type="SMART" id="SM00086">
    <property type="entry name" value="PAC"/>
    <property type="match status" value="2"/>
</dbReference>
<dbReference type="InterPro" id="IPR035965">
    <property type="entry name" value="PAS-like_dom_sf"/>
</dbReference>
<feature type="domain" description="PAS" evidence="1">
    <location>
        <begin position="18"/>
        <end position="88"/>
    </location>
</feature>
<dbReference type="InterPro" id="IPR043128">
    <property type="entry name" value="Rev_trsase/Diguanyl_cyclase"/>
</dbReference>
<dbReference type="Pfam" id="PF08448">
    <property type="entry name" value="PAS_4"/>
    <property type="match status" value="1"/>
</dbReference>
<proteinExistence type="predicted"/>
<dbReference type="CDD" id="cd00130">
    <property type="entry name" value="PAS"/>
    <property type="match status" value="2"/>
</dbReference>
<evidence type="ECO:0000259" key="3">
    <source>
        <dbReference type="PROSITE" id="PS50883"/>
    </source>
</evidence>
<protein>
    <submittedName>
        <fullName evidence="5">Diguanylate cyclase (GGDEF)-like protein/PAS domain S-box-containing protein</fullName>
    </submittedName>
</protein>
<sequence length="854" mass="97667">MIDPTNKNSVIIHEDVDPDLFYRSLFEYNPDLAYYSDTHGIIAKPNEGFCKTLGYRQEEIVQHSLERFIPQSEIPKYRKAFAKTLAGEIQHFNTLFLPKTGNPRIIFLSMLPAKVAGKVIGVFGVAKDITKRQLIEQSLQDSELKFRSIVEGAFIGVYIFTENGQVSYGNRQFYKLLGLENTEEVNFWDCIHPEDLPAQKAALDRLMNGKDGVDHSFRLLRKDGSIIFVEAHSKKVYLQNDQLTIIGVLRDISERKRAEELTHYLAYYDTLTALPNRKLFQKKLEQVINVSKTSKQKFAVLYLDLDRFKYINDTLGHSIGDKLIKQTAERIKLHLGEEALLARWGGDEFFILLPHILNAEQVADLAETINEAVREPYLIDKYNLILTTSIGISIFPDNGEDAETLSKHADSALYKAKEKGKNTYTIHSASMDLESYRIFTLEADLRQAIEQNQLELYYQPKVCADTYQIVGAEALIRWNHPEWGMISPDDFIPLAEETGVITDIDKWITHKASLQNKAWQDVGLQKIPVSINLSAQRFLEKDLISHIRTILADANLDPEFLEIEILESTMLENETVVLSVLAELKRIGVRVSIDDFGTGYSSLSYLNHFKGWFDTLKIDRSFISDLTCADSKDSNFITKTIIELSRHLHVDTVAEGVETQEQLDILMEYKCRTIQGYLFSKPVRADAFADLLKRGKIEPPGDHHPDETVLVEDRRKFFRIELDFPLSAAMTMTRIHGRNVKLENTEVLIENIGLGGLRFLSDLRLAIHRDIILEFETEILGHTIKLSGAVVWMKEVKPGIYQYGFEFSIGESDRAALTSLLNKFAIQLAKPPLIPNCRFVTTNRYHFFKEKNRK</sequence>
<dbReference type="Pfam" id="PF00990">
    <property type="entry name" value="GGDEF"/>
    <property type="match status" value="1"/>
</dbReference>
<dbReference type="InterPro" id="IPR052155">
    <property type="entry name" value="Biofilm_reg_signaling"/>
</dbReference>
<dbReference type="InterPro" id="IPR001633">
    <property type="entry name" value="EAL_dom"/>
</dbReference>
<dbReference type="Pfam" id="PF07238">
    <property type="entry name" value="PilZ"/>
    <property type="match status" value="1"/>
</dbReference>
<dbReference type="SUPFAM" id="SSF55073">
    <property type="entry name" value="Nucleotide cyclase"/>
    <property type="match status" value="1"/>
</dbReference>
<dbReference type="SMART" id="SM00052">
    <property type="entry name" value="EAL"/>
    <property type="match status" value="1"/>
</dbReference>
<organism evidence="5 6">
    <name type="scientific">Bacillus benzoevorans</name>
    <dbReference type="NCBI Taxonomy" id="1456"/>
    <lineage>
        <taxon>Bacteria</taxon>
        <taxon>Bacillati</taxon>
        <taxon>Bacillota</taxon>
        <taxon>Bacilli</taxon>
        <taxon>Bacillales</taxon>
        <taxon>Bacillaceae</taxon>
        <taxon>Bacillus</taxon>
    </lineage>
</organism>
<feature type="domain" description="PAC" evidence="2">
    <location>
        <begin position="213"/>
        <end position="264"/>
    </location>
</feature>
<dbReference type="CDD" id="cd01948">
    <property type="entry name" value="EAL"/>
    <property type="match status" value="1"/>
</dbReference>
<dbReference type="PROSITE" id="PS50887">
    <property type="entry name" value="GGDEF"/>
    <property type="match status" value="1"/>
</dbReference>
<dbReference type="SMART" id="SM00091">
    <property type="entry name" value="PAS"/>
    <property type="match status" value="2"/>
</dbReference>
<dbReference type="InterPro" id="IPR000160">
    <property type="entry name" value="GGDEF_dom"/>
</dbReference>
<dbReference type="PROSITE" id="PS50112">
    <property type="entry name" value="PAS"/>
    <property type="match status" value="2"/>
</dbReference>
<gene>
    <name evidence="5" type="ORF">HNR53_004296</name>
</gene>
<dbReference type="InterPro" id="IPR029787">
    <property type="entry name" value="Nucleotide_cyclase"/>
</dbReference>
<evidence type="ECO:0000259" key="2">
    <source>
        <dbReference type="PROSITE" id="PS50113"/>
    </source>
</evidence>
<dbReference type="Gene3D" id="3.20.20.450">
    <property type="entry name" value="EAL domain"/>
    <property type="match status" value="1"/>
</dbReference>
<dbReference type="FunFam" id="3.30.70.270:FF:000001">
    <property type="entry name" value="Diguanylate cyclase domain protein"/>
    <property type="match status" value="1"/>
</dbReference>
<evidence type="ECO:0000313" key="6">
    <source>
        <dbReference type="Proteomes" id="UP000531594"/>
    </source>
</evidence>
<dbReference type="InterPro" id="IPR009875">
    <property type="entry name" value="PilZ_domain"/>
</dbReference>
<reference evidence="5 6" key="1">
    <citation type="submission" date="2020-08" db="EMBL/GenBank/DDBJ databases">
        <title>Genomic Encyclopedia of Type Strains, Phase IV (KMG-IV): sequencing the most valuable type-strain genomes for metagenomic binning, comparative biology and taxonomic classification.</title>
        <authorList>
            <person name="Goeker M."/>
        </authorList>
    </citation>
    <scope>NUCLEOTIDE SEQUENCE [LARGE SCALE GENOMIC DNA]</scope>
    <source>
        <strain evidence="5 6">DSM 5391</strain>
    </source>
</reference>
<feature type="domain" description="EAL" evidence="3">
    <location>
        <begin position="438"/>
        <end position="696"/>
    </location>
</feature>
<dbReference type="Pfam" id="PF00563">
    <property type="entry name" value="EAL"/>
    <property type="match status" value="1"/>
</dbReference>